<sequence>MKRLAAFALGAAFLSSAGFAAEPMLKDQGDRYAGAPHATRSAVLGLNGMAATSQPLATQVALDILKQGGSAVDAAIAANAALGLMEPTGNGIGGDLFAIIWDPKTGKLHGLNASGRAPSGQSLAQLKARISKMPRNAQDRDGTVPDWGALSVTVPGAVDGWFEMHAKFGALPMQRVLAPAIRYAQQGFPVSEIIAAAWASGTANFEVLAKAGAIEEIENMRRVYMPGGAAPKEGAVFRNPDLALTLIEIAEGGRDAFYKGSLAQAMDGYFRRIGAPMRLSDFAAHRSEWVDPVSVNYRGYDVWELPPSGQGIAALQMLNILEGYDLKAMGRASPDFWHVFVEAKKRAFADRARFYADPAFAKIPLAQLLSKDRAAQQRATIDMGAAAKTDMPGLAIEGAGKDTIYLTVADKDGMMVSLIQSNYRGLGSGLVPDDGHGDGQGRTLGFMFQDRGAQFNLDAKHANAYAPGKRPFHTIIPAFLTKDGKPLMSFGLMGGAMQPQGHAQIVVNMVDFGMGVQAAGDAARFHHDGSTDPEGGAPMTDGGVLEIESGVPAAVAEALGTRGHTVRYTTGPFGGYQAIWRDPATGVYRGASEMRKDGQAGGY</sequence>
<dbReference type="EC" id="2.3.2.2" evidence="2"/>
<dbReference type="AlphaFoldDB" id="A0A7W7B001"/>
<dbReference type="Gene3D" id="3.60.20.40">
    <property type="match status" value="1"/>
</dbReference>
<dbReference type="PANTHER" id="PTHR43881:SF1">
    <property type="entry name" value="GAMMA-GLUTAMYLTRANSPEPTIDASE (AFU_ORTHOLOGUE AFUA_4G13580)"/>
    <property type="match status" value="1"/>
</dbReference>
<dbReference type="InterPro" id="IPR029055">
    <property type="entry name" value="Ntn_hydrolases_N"/>
</dbReference>
<proteinExistence type="predicted"/>
<dbReference type="InterPro" id="IPR052896">
    <property type="entry name" value="GGT-like_enzyme"/>
</dbReference>
<dbReference type="Proteomes" id="UP000566324">
    <property type="component" value="Unassembled WGS sequence"/>
</dbReference>
<dbReference type="RefSeq" id="WP_184066353.1">
    <property type="nucleotide sequence ID" value="NZ_JACHNZ010000010.1"/>
</dbReference>
<evidence type="ECO:0000256" key="1">
    <source>
        <dbReference type="SAM" id="SignalP"/>
    </source>
</evidence>
<dbReference type="InterPro" id="IPR043137">
    <property type="entry name" value="GGT_ssub_C"/>
</dbReference>
<dbReference type="Gene3D" id="1.10.246.130">
    <property type="match status" value="1"/>
</dbReference>
<keyword evidence="2" id="KW-0808">Transferase</keyword>
<dbReference type="GO" id="GO:0103068">
    <property type="term" value="F:leukotriene C4 gamma-glutamyl transferase activity"/>
    <property type="evidence" value="ECO:0007669"/>
    <property type="project" value="UniProtKB-EC"/>
</dbReference>
<keyword evidence="1" id="KW-0732">Signal</keyword>
<dbReference type="InterPro" id="IPR043138">
    <property type="entry name" value="GGT_lsub"/>
</dbReference>
<reference evidence="2 3" key="1">
    <citation type="submission" date="2020-08" db="EMBL/GenBank/DDBJ databases">
        <title>Genomic Encyclopedia of Type Strains, Phase IV (KMG-IV): sequencing the most valuable type-strain genomes for metagenomic binning, comparative biology and taxonomic classification.</title>
        <authorList>
            <person name="Goeker M."/>
        </authorList>
    </citation>
    <scope>NUCLEOTIDE SEQUENCE [LARGE SCALE GENOMIC DNA]</scope>
    <source>
        <strain evidence="2 3">DSM 17328</strain>
    </source>
</reference>
<dbReference type="GO" id="GO:0036374">
    <property type="term" value="F:glutathione hydrolase activity"/>
    <property type="evidence" value="ECO:0007669"/>
    <property type="project" value="UniProtKB-EC"/>
</dbReference>
<evidence type="ECO:0000313" key="3">
    <source>
        <dbReference type="Proteomes" id="UP000566324"/>
    </source>
</evidence>
<dbReference type="PANTHER" id="PTHR43881">
    <property type="entry name" value="GAMMA-GLUTAMYLTRANSPEPTIDASE (AFU_ORTHOLOGUE AFUA_4G13580)"/>
    <property type="match status" value="1"/>
</dbReference>
<protein>
    <submittedName>
        <fullName evidence="2">Gamma-glutamyltranspeptidase/glutathione hydrolase</fullName>
        <ecNumber evidence="2">2.3.2.2</ecNumber>
        <ecNumber evidence="2">3.4.19.13</ecNumber>
    </submittedName>
</protein>
<dbReference type="EMBL" id="JACHNZ010000010">
    <property type="protein sequence ID" value="MBB4631511.1"/>
    <property type="molecule type" value="Genomic_DNA"/>
</dbReference>
<keyword evidence="3" id="KW-1185">Reference proteome</keyword>
<keyword evidence="2" id="KW-0378">Hydrolase</keyword>
<dbReference type="SUPFAM" id="SSF56235">
    <property type="entry name" value="N-terminal nucleophile aminohydrolases (Ntn hydrolases)"/>
    <property type="match status" value="1"/>
</dbReference>
<feature type="chain" id="PRO_5030897146" evidence="1">
    <location>
        <begin position="21"/>
        <end position="603"/>
    </location>
</feature>
<organism evidence="2 3">
    <name type="scientific">Sphingosinicella soli</name>
    <dbReference type="NCBI Taxonomy" id="333708"/>
    <lineage>
        <taxon>Bacteria</taxon>
        <taxon>Pseudomonadati</taxon>
        <taxon>Pseudomonadota</taxon>
        <taxon>Alphaproteobacteria</taxon>
        <taxon>Sphingomonadales</taxon>
        <taxon>Sphingosinicellaceae</taxon>
        <taxon>Sphingosinicella</taxon>
    </lineage>
</organism>
<dbReference type="Pfam" id="PF01019">
    <property type="entry name" value="G_glu_transpept"/>
    <property type="match status" value="1"/>
</dbReference>
<accession>A0A7W7B001</accession>
<dbReference type="PRINTS" id="PR01210">
    <property type="entry name" value="GGTRANSPTASE"/>
</dbReference>
<comment type="caution">
    <text evidence="2">The sequence shown here is derived from an EMBL/GenBank/DDBJ whole genome shotgun (WGS) entry which is preliminary data.</text>
</comment>
<feature type="signal peptide" evidence="1">
    <location>
        <begin position="1"/>
        <end position="20"/>
    </location>
</feature>
<dbReference type="EC" id="3.4.19.13" evidence="2"/>
<gene>
    <name evidence="2" type="ORF">GGQ98_001123</name>
</gene>
<evidence type="ECO:0000313" key="2">
    <source>
        <dbReference type="EMBL" id="MBB4631511.1"/>
    </source>
</evidence>
<name>A0A7W7B001_9SPHN</name>
<keyword evidence="2" id="KW-0012">Acyltransferase</keyword>